<dbReference type="InterPro" id="IPR039164">
    <property type="entry name" value="UBR1-like"/>
</dbReference>
<dbReference type="GO" id="GO:0005737">
    <property type="term" value="C:cytoplasm"/>
    <property type="evidence" value="ECO:0007669"/>
    <property type="project" value="TreeGrafter"/>
</dbReference>
<dbReference type="GO" id="GO:0061630">
    <property type="term" value="F:ubiquitin protein ligase activity"/>
    <property type="evidence" value="ECO:0007669"/>
    <property type="project" value="UniProtKB-UniRule"/>
</dbReference>
<dbReference type="OrthoDB" id="15304at2759"/>
<dbReference type="EMBL" id="QDEB01045351">
    <property type="protein sequence ID" value="RZC38222.1"/>
    <property type="molecule type" value="Genomic_DNA"/>
</dbReference>
<dbReference type="STRING" id="1661398.A0A482VZ45"/>
<keyword evidence="1" id="KW-0479">Metal-binding</keyword>
<protein>
    <recommendedName>
        <fullName evidence="1">E3 ubiquitin-protein ligase</fullName>
        <ecNumber evidence="1">2.3.2.27</ecNumber>
    </recommendedName>
</protein>
<comment type="catalytic activity">
    <reaction evidence="1">
        <text>S-ubiquitinyl-[E2 ubiquitin-conjugating enzyme]-L-cysteine + [acceptor protein]-L-lysine = [E2 ubiquitin-conjugating enzyme]-L-cysteine + N(6)-ubiquitinyl-[acceptor protein]-L-lysine.</text>
        <dbReference type="EC" id="2.3.2.27"/>
    </reaction>
</comment>
<keyword evidence="1" id="KW-0863">Zinc-finger</keyword>
<name>A0A482VZ45_ASBVE</name>
<accession>A0A482VZ45</accession>
<dbReference type="CDD" id="cd16483">
    <property type="entry name" value="RING-H2_UBR3"/>
    <property type="match status" value="1"/>
</dbReference>
<evidence type="ECO:0000313" key="6">
    <source>
        <dbReference type="Proteomes" id="UP000292052"/>
    </source>
</evidence>
<comment type="function">
    <text evidence="1">Ubiquitin ligase protein which is a component of the N-end rule pathway. Recognizes and binds to proteins bearing specific N-terminal residues that are destabilizing according to the N-end rule, leading to their ubiquitination and subsequent degradation.</text>
</comment>
<dbReference type="EC" id="2.3.2.27" evidence="1"/>
<comment type="similarity">
    <text evidence="1">Belongs to the E3 ubiquitin-protein ligase UBR1-like family.</text>
</comment>
<feature type="region of interest" description="Disordered" evidence="2">
    <location>
        <begin position="467"/>
        <end position="500"/>
    </location>
</feature>
<evidence type="ECO:0000256" key="2">
    <source>
        <dbReference type="SAM" id="MobiDB-lite"/>
    </source>
</evidence>
<dbReference type="GO" id="GO:0016567">
    <property type="term" value="P:protein ubiquitination"/>
    <property type="evidence" value="ECO:0007669"/>
    <property type="project" value="UniProtKB-UniRule"/>
</dbReference>
<keyword evidence="1" id="KW-0862">Zinc</keyword>
<dbReference type="Pfam" id="PF18995">
    <property type="entry name" value="PRT6_C"/>
    <property type="match status" value="1"/>
</dbReference>
<feature type="domain" description="E3 ubiquitin-protein ligase UBR1-like winged-helix" evidence="4">
    <location>
        <begin position="116"/>
        <end position="211"/>
    </location>
</feature>
<dbReference type="PANTHER" id="PTHR21497:SF39">
    <property type="entry name" value="E3 UBIQUITIN-PROTEIN LIGASE UBR3"/>
    <property type="match status" value="1"/>
</dbReference>
<evidence type="ECO:0000259" key="4">
    <source>
        <dbReference type="Pfam" id="PF22960"/>
    </source>
</evidence>
<dbReference type="PANTHER" id="PTHR21497">
    <property type="entry name" value="UBIQUITIN LIGASE E3 ALPHA-RELATED"/>
    <property type="match status" value="1"/>
</dbReference>
<dbReference type="GO" id="GO:0000151">
    <property type="term" value="C:ubiquitin ligase complex"/>
    <property type="evidence" value="ECO:0007669"/>
    <property type="project" value="TreeGrafter"/>
</dbReference>
<dbReference type="Pfam" id="PF22960">
    <property type="entry name" value="WHD_UBR1"/>
    <property type="match status" value="1"/>
</dbReference>
<evidence type="ECO:0000256" key="1">
    <source>
        <dbReference type="RuleBase" id="RU366018"/>
    </source>
</evidence>
<dbReference type="GO" id="GO:0071596">
    <property type="term" value="P:ubiquitin-dependent protein catabolic process via the N-end rule pathway"/>
    <property type="evidence" value="ECO:0007669"/>
    <property type="project" value="UniProtKB-UniRule"/>
</dbReference>
<reference evidence="5 6" key="1">
    <citation type="submission" date="2017-03" db="EMBL/GenBank/DDBJ databases">
        <title>Genome of the blue death feigning beetle - Asbolus verrucosus.</title>
        <authorList>
            <person name="Rider S.D."/>
        </authorList>
    </citation>
    <scope>NUCLEOTIDE SEQUENCE [LARGE SCALE GENOMIC DNA]</scope>
    <source>
        <strain evidence="5">Butters</strain>
        <tissue evidence="5">Head and leg muscle</tissue>
    </source>
</reference>
<keyword evidence="1" id="KW-0833">Ubl conjugation pathway</keyword>
<comment type="caution">
    <text evidence="5">The sequence shown here is derived from an EMBL/GenBank/DDBJ whole genome shotgun (WGS) entry which is preliminary data.</text>
</comment>
<proteinExistence type="inferred from homology"/>
<dbReference type="Proteomes" id="UP000292052">
    <property type="component" value="Unassembled WGS sequence"/>
</dbReference>
<feature type="non-terminal residue" evidence="5">
    <location>
        <position position="1"/>
    </location>
</feature>
<keyword evidence="1" id="KW-0808">Transferase</keyword>
<dbReference type="InterPro" id="IPR055194">
    <property type="entry name" value="UBR1-like_WH"/>
</dbReference>
<organism evidence="5 6">
    <name type="scientific">Asbolus verrucosus</name>
    <name type="common">Desert ironclad beetle</name>
    <dbReference type="NCBI Taxonomy" id="1661398"/>
    <lineage>
        <taxon>Eukaryota</taxon>
        <taxon>Metazoa</taxon>
        <taxon>Ecdysozoa</taxon>
        <taxon>Arthropoda</taxon>
        <taxon>Hexapoda</taxon>
        <taxon>Insecta</taxon>
        <taxon>Pterygota</taxon>
        <taxon>Neoptera</taxon>
        <taxon>Endopterygota</taxon>
        <taxon>Coleoptera</taxon>
        <taxon>Polyphaga</taxon>
        <taxon>Cucujiformia</taxon>
        <taxon>Tenebrionidae</taxon>
        <taxon>Pimeliinae</taxon>
        <taxon>Asbolus</taxon>
    </lineage>
</organism>
<evidence type="ECO:0000259" key="3">
    <source>
        <dbReference type="Pfam" id="PF18995"/>
    </source>
</evidence>
<sequence>VAFYEILNELWVRNGLQIKGQAMTYIQCNFCNSMVDADLYLLQIACTRMCPEGFMELIMDKFHVMECLSVAPERPPQNPYLKPEHNTRMLESFLTFLATLVTVRTNIGLSETELNRLEMVTLLCMSDKTHSQLMELMPERCGTSQTRDFETLLAELADYRPPALEASGNLQQGMYSAKPHVWENLYDPIHVLLRAVHRRDFHTSMDRYTDYVKDANKLKAGISPWLPFREPAECAAAYEDPRVILKSRVFHAAALVILQKAVRGQIPEDVMALIIFLLDQAVTVTEPKDKDAKKWSNANQRQISDMNFEFWYPSNSLFDNLTIVINKVVLTPEPEVSPITYSSDSDLEWENSEVDTEMTDVNPDGATNILMLPDSGWNQAGTDLMVFVPQDQHSPGFEPTNQVLALPPSTSTTMDVDSMTVAVPSTMSMVTAHQSTAEPPALPSVAQLPALTAGNEVARAPAWTELSTASTELVPSTSSSHRRPYRRRPTLEGTSTSPPTVELNESIISLLLKLHCQLSGVPDSYKPEEEDEEGSSSSSSDSTNLIGDGPFFIGRLLNKISRLDENCKNCIQETRMKLWPTQEERDEAKKQRENKEREERRRRAKERQQKLMAEFASKQKQFMEKAMETDENALNSDEEIFVSKQEYDCVICNQATPSTEEKPMGLVVWIQATSVIGHRRRHGQSVLPTCDEEKLQLRRDDTLSAEFDRRLEELNRHFDPKSWYLSVNVGWDGGVHVQTCGHHLHLDCLNAYLQSLRSQQRQVSPENVPSHLILVWHCRGEYFCPLCRQLANSVLPLAPQLGDCAQMVRSSPSSMSQILDELSDFLRENDQKPSNTSMAEAIGKIMEVMTSSTQLKPMLRSKSDRPIPQSLFLFVTSIARTNLETELSQRGGALVLSNEPPNPLLPKRDCIVPLLHVLSVHARVARVLAMWPAWMTFQQLCGLPPKPPSDTALAPIENEVPLLLKDPIALLLQFILLLPLHLDQNYFITTVQMVYNLLYYQVVAQISCGLTGAERAKATSGANEGKICMLVDALALINKCLGHTALYMEDDEGSTSGEKPQVNMVALELQVQKLCLPYLRIAALLKYHIYQQPLPDIRAPQTEFVCLVHYLELVTEQIDWECFNAAAALNWPAETQMYTASPQSWCNQYAVFVEKSQIAARSFLVDQHITWHPPRLLQLPREYEKIFTTDRSLPFQYYHERPCSQCQSVPQETGICLLCGTIVCLKQVCCKQQNICEATAHASECGAGTGVFLVVTSTYIIVIRRHKACLWGSLYLDDFEEEDRDLKRGKPLYLSKDRYQLLEQQWLAHRFDHIEKTWIQHGNAL</sequence>
<evidence type="ECO:0000313" key="5">
    <source>
        <dbReference type="EMBL" id="RZC38222.1"/>
    </source>
</evidence>
<comment type="pathway">
    <text evidence="1">Protein modification; protein ubiquitination.</text>
</comment>
<dbReference type="InterPro" id="IPR044046">
    <property type="entry name" value="E3_ligase_UBR-like_C"/>
</dbReference>
<gene>
    <name evidence="5" type="ORF">BDFB_003196</name>
</gene>
<dbReference type="UniPathway" id="UPA00143"/>
<feature type="region of interest" description="Disordered" evidence="2">
    <location>
        <begin position="521"/>
        <end position="546"/>
    </location>
</feature>
<feature type="domain" description="E3 ubiquitin-protein ligase UBR-like C-terminal" evidence="3">
    <location>
        <begin position="868"/>
        <end position="1307"/>
    </location>
</feature>
<feature type="region of interest" description="Disordered" evidence="2">
    <location>
        <begin position="582"/>
        <end position="608"/>
    </location>
</feature>
<dbReference type="GO" id="GO:0008270">
    <property type="term" value="F:zinc ion binding"/>
    <property type="evidence" value="ECO:0007669"/>
    <property type="project" value="UniProtKB-UniRule"/>
</dbReference>
<keyword evidence="6" id="KW-1185">Reference proteome</keyword>